<keyword evidence="1" id="KW-0732">Signal</keyword>
<evidence type="ECO:0000256" key="1">
    <source>
        <dbReference type="SAM" id="SignalP"/>
    </source>
</evidence>
<feature type="signal peptide" evidence="1">
    <location>
        <begin position="1"/>
        <end position="21"/>
    </location>
</feature>
<dbReference type="EMBL" id="GEDV01007514">
    <property type="protein sequence ID" value="JAP81043.1"/>
    <property type="molecule type" value="Transcribed_RNA"/>
</dbReference>
<organism evidence="2">
    <name type="scientific">Rhipicephalus appendiculatus</name>
    <name type="common">Brown ear tick</name>
    <dbReference type="NCBI Taxonomy" id="34631"/>
    <lineage>
        <taxon>Eukaryota</taxon>
        <taxon>Metazoa</taxon>
        <taxon>Ecdysozoa</taxon>
        <taxon>Arthropoda</taxon>
        <taxon>Chelicerata</taxon>
        <taxon>Arachnida</taxon>
        <taxon>Acari</taxon>
        <taxon>Parasitiformes</taxon>
        <taxon>Ixodida</taxon>
        <taxon>Ixodoidea</taxon>
        <taxon>Ixodidae</taxon>
        <taxon>Rhipicephalinae</taxon>
        <taxon>Rhipicephalus</taxon>
        <taxon>Rhipicephalus</taxon>
    </lineage>
</organism>
<reference evidence="2" key="1">
    <citation type="journal article" date="2016" name="Ticks Tick Borne Dis.">
        <title>De novo assembly and annotation of the salivary gland transcriptome of Rhipicephalus appendiculatus male and female ticks during blood feeding.</title>
        <authorList>
            <person name="de Castro M.H."/>
            <person name="de Klerk D."/>
            <person name="Pienaar R."/>
            <person name="Latif A.A."/>
            <person name="Rees D.J."/>
            <person name="Mans B.J."/>
        </authorList>
    </citation>
    <scope>NUCLEOTIDE SEQUENCE</scope>
    <source>
        <tissue evidence="2">Salivary glands</tissue>
    </source>
</reference>
<sequence>MDEKRLFATLLFAVCVARLECKLPLIGKDWDIREFLKTPEPIWTYATSQATAIICKEDIKKAEFQVGGRICSPSKRTHDHNLQRFREDVRSANQEFHH</sequence>
<protein>
    <submittedName>
        <fullName evidence="2">Lipocalin</fullName>
    </submittedName>
</protein>
<evidence type="ECO:0000313" key="2">
    <source>
        <dbReference type="EMBL" id="JAP81043.1"/>
    </source>
</evidence>
<proteinExistence type="predicted"/>
<feature type="chain" id="PRO_5007285568" evidence="1">
    <location>
        <begin position="22"/>
        <end position="98"/>
    </location>
</feature>
<name>A0A131YP43_RHIAP</name>
<dbReference type="AlphaFoldDB" id="A0A131YP43"/>
<accession>A0A131YP43</accession>